<dbReference type="AlphaFoldDB" id="A0A378QSG9"/>
<accession>A0A378QSG9</accession>
<dbReference type="InterPro" id="IPR014054">
    <property type="entry name" value="Phage_regulatory_Rha"/>
</dbReference>
<protein>
    <submittedName>
        <fullName evidence="1">Uncharacterized phage-encoded protein</fullName>
    </submittedName>
</protein>
<reference evidence="1 2" key="1">
    <citation type="submission" date="2018-06" db="EMBL/GenBank/DDBJ databases">
        <authorList>
            <consortium name="Pathogen Informatics"/>
            <person name="Doyle S."/>
        </authorList>
    </citation>
    <scope>NUCLEOTIDE SEQUENCE [LARGE SCALE GENOMIC DNA]</scope>
    <source>
        <strain evidence="1 2">NCTC11012</strain>
    </source>
</reference>
<dbReference type="Gene3D" id="1.10.260.40">
    <property type="entry name" value="lambda repressor-like DNA-binding domains"/>
    <property type="match status" value="1"/>
</dbReference>
<sequence>MNTLPQNLPTVQSMSSREIATLCEKEHRNVCRDIDNLNATYEEMGLLKIEQGYYTLPSTGNQKHREFYLTKEQCVDLISGYRTDIRIRINRRWQELEAQIATADPLHQIAHNMQKMSDNMQILANATTATMAKLDHTERYINLLELNQKGHIKVTPEVIAQVKAMKADGYSQANIGRLLRISSTTVSQIINGTYKGNSLTRDDNVARLVQTAKSVLETEQGEV</sequence>
<dbReference type="Pfam" id="PF09669">
    <property type="entry name" value="Phage_pRha"/>
    <property type="match status" value="1"/>
</dbReference>
<evidence type="ECO:0000313" key="2">
    <source>
        <dbReference type="Proteomes" id="UP000254618"/>
    </source>
</evidence>
<dbReference type="EMBL" id="UGQF01000001">
    <property type="protein sequence ID" value="STZ03641.1"/>
    <property type="molecule type" value="Genomic_DNA"/>
</dbReference>
<dbReference type="InterPro" id="IPR010982">
    <property type="entry name" value="Lambda_DNA-bd_dom_sf"/>
</dbReference>
<organism evidence="1 2">
    <name type="scientific">Moraxella equi</name>
    <dbReference type="NCBI Taxonomy" id="60442"/>
    <lineage>
        <taxon>Bacteria</taxon>
        <taxon>Pseudomonadati</taxon>
        <taxon>Pseudomonadota</taxon>
        <taxon>Gammaproteobacteria</taxon>
        <taxon>Moraxellales</taxon>
        <taxon>Moraxellaceae</taxon>
        <taxon>Moraxella</taxon>
    </lineage>
</organism>
<gene>
    <name evidence="1" type="ORF">NCTC11012_01895</name>
</gene>
<evidence type="ECO:0000313" key="1">
    <source>
        <dbReference type="EMBL" id="STZ03641.1"/>
    </source>
</evidence>
<dbReference type="Proteomes" id="UP000254618">
    <property type="component" value="Unassembled WGS sequence"/>
</dbReference>
<name>A0A378QSG9_9GAMM</name>
<dbReference type="GO" id="GO:0003677">
    <property type="term" value="F:DNA binding"/>
    <property type="evidence" value="ECO:0007669"/>
    <property type="project" value="InterPro"/>
</dbReference>
<dbReference type="RefSeq" id="WP_211278875.1">
    <property type="nucleotide sequence ID" value="NZ_MXAP01000101.1"/>
</dbReference>
<proteinExistence type="predicted"/>